<dbReference type="Pfam" id="PF00196">
    <property type="entry name" value="GerE"/>
    <property type="match status" value="1"/>
</dbReference>
<keyword evidence="3" id="KW-0804">Transcription</keyword>
<dbReference type="EMBL" id="AMZY02000010">
    <property type="protein sequence ID" value="EMS33330.1"/>
    <property type="molecule type" value="Genomic_DNA"/>
</dbReference>
<dbReference type="OrthoDB" id="1727128at2"/>
<dbReference type="InterPro" id="IPR016032">
    <property type="entry name" value="Sig_transdc_resp-reg_C-effctor"/>
</dbReference>
<evidence type="ECO:0000256" key="3">
    <source>
        <dbReference type="ARBA" id="ARBA00023163"/>
    </source>
</evidence>
<evidence type="ECO:0000256" key="2">
    <source>
        <dbReference type="ARBA" id="ARBA00023125"/>
    </source>
</evidence>
<dbReference type="RefSeq" id="WP_008627646.1">
    <property type="nucleotide sequence ID" value="NZ_AMZY02000010.1"/>
</dbReference>
<dbReference type="AlphaFoldDB" id="M7X7E8"/>
<dbReference type="InterPro" id="IPR036388">
    <property type="entry name" value="WH-like_DNA-bd_sf"/>
</dbReference>
<dbReference type="CDD" id="cd06170">
    <property type="entry name" value="LuxR_C_like"/>
    <property type="match status" value="1"/>
</dbReference>
<dbReference type="GO" id="GO:0006355">
    <property type="term" value="P:regulation of DNA-templated transcription"/>
    <property type="evidence" value="ECO:0007669"/>
    <property type="project" value="InterPro"/>
</dbReference>
<keyword evidence="2" id="KW-0238">DNA-binding</keyword>
<gene>
    <name evidence="6" type="ORF">C943_00608</name>
</gene>
<dbReference type="GO" id="GO:0003677">
    <property type="term" value="F:DNA binding"/>
    <property type="evidence" value="ECO:0007669"/>
    <property type="project" value="UniProtKB-KW"/>
</dbReference>
<dbReference type="InterPro" id="IPR035965">
    <property type="entry name" value="PAS-like_dom_sf"/>
</dbReference>
<accession>M7X7E8</accession>
<proteinExistence type="predicted"/>
<dbReference type="PROSITE" id="PS50112">
    <property type="entry name" value="PAS"/>
    <property type="match status" value="1"/>
</dbReference>
<protein>
    <submittedName>
        <fullName evidence="6">Transcriptional regulator, LuxR family protein</fullName>
    </submittedName>
</protein>
<dbReference type="Gene3D" id="1.10.10.10">
    <property type="entry name" value="Winged helix-like DNA-binding domain superfamily/Winged helix DNA-binding domain"/>
    <property type="match status" value="1"/>
</dbReference>
<evidence type="ECO:0000313" key="7">
    <source>
        <dbReference type="Proteomes" id="UP000010953"/>
    </source>
</evidence>
<dbReference type="InterPro" id="IPR000014">
    <property type="entry name" value="PAS"/>
</dbReference>
<evidence type="ECO:0000313" key="6">
    <source>
        <dbReference type="EMBL" id="EMS33330.1"/>
    </source>
</evidence>
<dbReference type="eggNOG" id="COG2197">
    <property type="taxonomic scope" value="Bacteria"/>
</dbReference>
<name>M7X7E8_9BACT</name>
<keyword evidence="1" id="KW-0805">Transcription regulation</keyword>
<dbReference type="SMART" id="SM00421">
    <property type="entry name" value="HTH_LUXR"/>
    <property type="match status" value="1"/>
</dbReference>
<dbReference type="Gene3D" id="3.30.450.20">
    <property type="entry name" value="PAS domain"/>
    <property type="match status" value="1"/>
</dbReference>
<evidence type="ECO:0000256" key="1">
    <source>
        <dbReference type="ARBA" id="ARBA00023015"/>
    </source>
</evidence>
<dbReference type="PRINTS" id="PR00038">
    <property type="entry name" value="HTHLUXR"/>
</dbReference>
<dbReference type="PANTHER" id="PTHR44688:SF16">
    <property type="entry name" value="DNA-BINDING TRANSCRIPTIONAL ACTIVATOR DEVR_DOSR"/>
    <property type="match status" value="1"/>
</dbReference>
<sequence length="259" mass="29741">MENPTNDYIQIIKAFGKQDYVILQKDYQQELKNNPLLLSLWTVGKWFTFVANTQNWSIELVTGDAEALTGMSKEEVLQMQGNFISGFVFPDDFPFVTQTVQQAMIYVNSLPLNERIYVYVVFYFRAVKKSGEVITIQNQNIPLVFDGNNIPFIFANIITDVSHILPSNIPHAIVINKFSGEQFHLEPKNLKMDRFETQFSDRELEIIHLLIKGKTSREIGKELGISYETARTHRKNILTKANVSNTSQLVRYALLSKVV</sequence>
<keyword evidence="7" id="KW-1185">Reference proteome</keyword>
<dbReference type="Proteomes" id="UP000010953">
    <property type="component" value="Unassembled WGS sequence"/>
</dbReference>
<reference evidence="6" key="1">
    <citation type="submission" date="2013-01" db="EMBL/GenBank/DDBJ databases">
        <title>Genome assembly of Mariniradius saccharolyticus AK6.</title>
        <authorList>
            <person name="Vaidya B."/>
            <person name="Khatri I."/>
            <person name="Tanuku N.R.S."/>
            <person name="Subramanian S."/>
            <person name="Pinnaka A."/>
        </authorList>
    </citation>
    <scope>NUCLEOTIDE SEQUENCE [LARGE SCALE GENOMIC DNA]</scope>
    <source>
        <strain evidence="6">AK6</strain>
    </source>
</reference>
<comment type="caution">
    <text evidence="6">The sequence shown here is derived from an EMBL/GenBank/DDBJ whole genome shotgun (WGS) entry which is preliminary data.</text>
</comment>
<dbReference type="SUPFAM" id="SSF55785">
    <property type="entry name" value="PYP-like sensor domain (PAS domain)"/>
    <property type="match status" value="1"/>
</dbReference>
<feature type="domain" description="PAS" evidence="5">
    <location>
        <begin position="49"/>
        <end position="104"/>
    </location>
</feature>
<dbReference type="STRING" id="1239962.C943_00608"/>
<organism evidence="6 7">
    <name type="scientific">Mariniradius saccharolyticus AK6</name>
    <dbReference type="NCBI Taxonomy" id="1239962"/>
    <lineage>
        <taxon>Bacteria</taxon>
        <taxon>Pseudomonadati</taxon>
        <taxon>Bacteroidota</taxon>
        <taxon>Cytophagia</taxon>
        <taxon>Cytophagales</taxon>
        <taxon>Cyclobacteriaceae</taxon>
        <taxon>Mariniradius</taxon>
    </lineage>
</organism>
<dbReference type="PROSITE" id="PS50043">
    <property type="entry name" value="HTH_LUXR_2"/>
    <property type="match status" value="1"/>
</dbReference>
<dbReference type="InParanoid" id="M7X7E8"/>
<evidence type="ECO:0000259" key="5">
    <source>
        <dbReference type="PROSITE" id="PS50112"/>
    </source>
</evidence>
<feature type="domain" description="HTH luxR-type" evidence="4">
    <location>
        <begin position="191"/>
        <end position="257"/>
    </location>
</feature>
<evidence type="ECO:0000259" key="4">
    <source>
        <dbReference type="PROSITE" id="PS50043"/>
    </source>
</evidence>
<dbReference type="SUPFAM" id="SSF46894">
    <property type="entry name" value="C-terminal effector domain of the bipartite response regulators"/>
    <property type="match status" value="1"/>
</dbReference>
<dbReference type="PANTHER" id="PTHR44688">
    <property type="entry name" value="DNA-BINDING TRANSCRIPTIONAL ACTIVATOR DEVR_DOSR"/>
    <property type="match status" value="1"/>
</dbReference>
<dbReference type="InterPro" id="IPR000792">
    <property type="entry name" value="Tscrpt_reg_LuxR_C"/>
</dbReference>